<dbReference type="EMBL" id="JAAAIL010000692">
    <property type="protein sequence ID" value="KAG0273797.1"/>
    <property type="molecule type" value="Genomic_DNA"/>
</dbReference>
<dbReference type="Proteomes" id="UP001194580">
    <property type="component" value="Unassembled WGS sequence"/>
</dbReference>
<gene>
    <name evidence="1" type="ORF">BGZ95_010391</name>
</gene>
<evidence type="ECO:0000313" key="1">
    <source>
        <dbReference type="EMBL" id="KAG0273797.1"/>
    </source>
</evidence>
<feature type="non-terminal residue" evidence="1">
    <location>
        <position position="1"/>
    </location>
</feature>
<name>A0AAD4H509_9FUNG</name>
<proteinExistence type="predicted"/>
<evidence type="ECO:0000313" key="2">
    <source>
        <dbReference type="Proteomes" id="UP001194580"/>
    </source>
</evidence>
<reference evidence="1" key="1">
    <citation type="journal article" date="2020" name="Fungal Divers.">
        <title>Resolving the Mortierellaceae phylogeny through synthesis of multi-gene phylogenetics and phylogenomics.</title>
        <authorList>
            <person name="Vandepol N."/>
            <person name="Liber J."/>
            <person name="Desiro A."/>
            <person name="Na H."/>
            <person name="Kennedy M."/>
            <person name="Barry K."/>
            <person name="Grigoriev I.V."/>
            <person name="Miller A.N."/>
            <person name="O'Donnell K."/>
            <person name="Stajich J.E."/>
            <person name="Bonito G."/>
        </authorList>
    </citation>
    <scope>NUCLEOTIDE SEQUENCE</scope>
    <source>
        <strain evidence="1">NRRL 28262</strain>
    </source>
</reference>
<organism evidence="1 2">
    <name type="scientific">Linnemannia exigua</name>
    <dbReference type="NCBI Taxonomy" id="604196"/>
    <lineage>
        <taxon>Eukaryota</taxon>
        <taxon>Fungi</taxon>
        <taxon>Fungi incertae sedis</taxon>
        <taxon>Mucoromycota</taxon>
        <taxon>Mortierellomycotina</taxon>
        <taxon>Mortierellomycetes</taxon>
        <taxon>Mortierellales</taxon>
        <taxon>Mortierellaceae</taxon>
        <taxon>Linnemannia</taxon>
    </lineage>
</organism>
<accession>A0AAD4H509</accession>
<sequence length="67" mass="7391">RIIEATMDYGCSPGAISENYTSPGNTMFCTKRGLFIDLLFGHHGYSDKKSLTVSDDCSTRCKFKGSM</sequence>
<dbReference type="AlphaFoldDB" id="A0AAD4H509"/>
<keyword evidence="2" id="KW-1185">Reference proteome</keyword>
<protein>
    <submittedName>
        <fullName evidence="1">Uncharacterized protein</fullName>
    </submittedName>
</protein>
<comment type="caution">
    <text evidence="1">The sequence shown here is derived from an EMBL/GenBank/DDBJ whole genome shotgun (WGS) entry which is preliminary data.</text>
</comment>